<protein>
    <recommendedName>
        <fullName evidence="4">Magnesium transporter MgtE intracellular domain-containing protein</fullName>
    </recommendedName>
</protein>
<keyword evidence="3" id="KW-1185">Reference proteome</keyword>
<dbReference type="Proteomes" id="UP001595979">
    <property type="component" value="Unassembled WGS sequence"/>
</dbReference>
<dbReference type="EMBL" id="JBHSOH010000022">
    <property type="protein sequence ID" value="MFC5849511.1"/>
    <property type="molecule type" value="Genomic_DNA"/>
</dbReference>
<comment type="caution">
    <text evidence="2">The sequence shown here is derived from an EMBL/GenBank/DDBJ whole genome shotgun (WGS) entry which is preliminary data.</text>
</comment>
<gene>
    <name evidence="2" type="ORF">ACFPQ6_14460</name>
</gene>
<evidence type="ECO:0008006" key="4">
    <source>
        <dbReference type="Google" id="ProtNLM"/>
    </source>
</evidence>
<dbReference type="RefSeq" id="WP_380050721.1">
    <property type="nucleotide sequence ID" value="NZ_JBHSOH010000022.1"/>
</dbReference>
<evidence type="ECO:0000313" key="3">
    <source>
        <dbReference type="Proteomes" id="UP001595979"/>
    </source>
</evidence>
<organism evidence="2 3">
    <name type="scientific">Deinococcus petrolearius</name>
    <dbReference type="NCBI Taxonomy" id="1751295"/>
    <lineage>
        <taxon>Bacteria</taxon>
        <taxon>Thermotogati</taxon>
        <taxon>Deinococcota</taxon>
        <taxon>Deinococci</taxon>
        <taxon>Deinococcales</taxon>
        <taxon>Deinococcaceae</taxon>
        <taxon>Deinococcus</taxon>
    </lineage>
</organism>
<reference evidence="3" key="1">
    <citation type="journal article" date="2019" name="Int. J. Syst. Evol. Microbiol.">
        <title>The Global Catalogue of Microorganisms (GCM) 10K type strain sequencing project: providing services to taxonomists for standard genome sequencing and annotation.</title>
        <authorList>
            <consortium name="The Broad Institute Genomics Platform"/>
            <consortium name="The Broad Institute Genome Sequencing Center for Infectious Disease"/>
            <person name="Wu L."/>
            <person name="Ma J."/>
        </authorList>
    </citation>
    <scope>NUCLEOTIDE SEQUENCE [LARGE SCALE GENOMIC DNA]</scope>
    <source>
        <strain evidence="3">CGMCC 1.15053</strain>
    </source>
</reference>
<feature type="region of interest" description="Disordered" evidence="1">
    <location>
        <begin position="24"/>
        <end position="54"/>
    </location>
</feature>
<proteinExistence type="predicted"/>
<evidence type="ECO:0000313" key="2">
    <source>
        <dbReference type="EMBL" id="MFC5849511.1"/>
    </source>
</evidence>
<feature type="compositionally biased region" description="Basic and acidic residues" evidence="1">
    <location>
        <begin position="42"/>
        <end position="54"/>
    </location>
</feature>
<evidence type="ECO:0000256" key="1">
    <source>
        <dbReference type="SAM" id="MobiDB-lite"/>
    </source>
</evidence>
<sequence>MKFLILLLIVVAIVAFLVLRKRSGPAGAPQESVPHAQPPGTRHLDEETASRPEIDAAALGAARARVSQDIPDEVLGDVLLDATPQQAARLFAAVPADVMAGAIGQNAARAGTVQVQGQASAGDMAQLSSLGSAVDDLDFWSLGDDTPGQNQKK</sequence>
<accession>A0ABW1DLL7</accession>
<name>A0ABW1DLL7_9DEIO</name>